<sequence>MRRFLSLATLTHVTLLGVGLFACHNDSSVAPTISPDCLVKASSNNGVAIAGEYIVTYQPTQTLPVAPNARVAATEALAESLLKTYNVANHQTAVLAAGEQTTFLAHLTESESQKLRQDPSVMVIEPDRIMAMCNCVDVAITSTLTWDVKQTGYGRGDLQTTKTAWIIDTGIDLDHPDLNVDTNRSRSFVSGQTSADDDNGHGTHVAGVIGAKNNNIGITGVASGATLVALRVLDDEGEGRLSGIIQAVNYVAQNGKAGDVVNLSLGGEGTSAALDRAITQAANLGILFAIASGNDGKNSDNYSPARVNHANVFTVSAMDSKNQFASFSNFGNSVDVCAYGVRITSTYKDGKYATLSGTSMAAPHVAGLLLIRGSKLPTHGTVTGDPDGKPDPMAGE</sequence>
<dbReference type="PROSITE" id="PS00138">
    <property type="entry name" value="SUBTILASE_SER"/>
    <property type="match status" value="1"/>
</dbReference>
<keyword evidence="5 6" id="KW-0720">Serine protease</keyword>
<comment type="similarity">
    <text evidence="1 6">Belongs to the peptidase S8 family.</text>
</comment>
<dbReference type="STRING" id="504472.Slin_1710"/>
<dbReference type="AlphaFoldDB" id="D2QQ23"/>
<evidence type="ECO:0000256" key="8">
    <source>
        <dbReference type="SAM" id="SignalP"/>
    </source>
</evidence>
<feature type="active site" description="Charge relay system" evidence="6">
    <location>
        <position position="359"/>
    </location>
</feature>
<dbReference type="PRINTS" id="PR00723">
    <property type="entry name" value="SUBTILISIN"/>
</dbReference>
<dbReference type="InterPro" id="IPR022398">
    <property type="entry name" value="Peptidase_S8_His-AS"/>
</dbReference>
<dbReference type="KEGG" id="sli:Slin_1710"/>
<evidence type="ECO:0000313" key="10">
    <source>
        <dbReference type="EMBL" id="ADB37756.1"/>
    </source>
</evidence>
<dbReference type="Pfam" id="PF00082">
    <property type="entry name" value="Peptidase_S8"/>
    <property type="match status" value="1"/>
</dbReference>
<evidence type="ECO:0000259" key="9">
    <source>
        <dbReference type="Pfam" id="PF00082"/>
    </source>
</evidence>
<feature type="chain" id="PRO_5003034100" evidence="8">
    <location>
        <begin position="23"/>
        <end position="396"/>
    </location>
</feature>
<evidence type="ECO:0000256" key="6">
    <source>
        <dbReference type="PROSITE-ProRule" id="PRU01240"/>
    </source>
</evidence>
<evidence type="ECO:0000256" key="3">
    <source>
        <dbReference type="ARBA" id="ARBA00022723"/>
    </source>
</evidence>
<dbReference type="PROSITE" id="PS51892">
    <property type="entry name" value="SUBTILASE"/>
    <property type="match status" value="1"/>
</dbReference>
<feature type="active site" description="Charge relay system" evidence="6">
    <location>
        <position position="168"/>
    </location>
</feature>
<proteinExistence type="inferred from homology"/>
<dbReference type="HOGENOM" id="CLU_011263_1_7_10"/>
<evidence type="ECO:0000313" key="11">
    <source>
        <dbReference type="Proteomes" id="UP000002028"/>
    </source>
</evidence>
<keyword evidence="2 6" id="KW-0645">Protease</keyword>
<dbReference type="PANTHER" id="PTHR43806">
    <property type="entry name" value="PEPTIDASE S8"/>
    <property type="match status" value="1"/>
</dbReference>
<dbReference type="PROSITE" id="PS51257">
    <property type="entry name" value="PROKAR_LIPOPROTEIN"/>
    <property type="match status" value="1"/>
</dbReference>
<dbReference type="GO" id="GO:0005615">
    <property type="term" value="C:extracellular space"/>
    <property type="evidence" value="ECO:0007669"/>
    <property type="project" value="TreeGrafter"/>
</dbReference>
<dbReference type="Gene3D" id="3.40.50.200">
    <property type="entry name" value="Peptidase S8/S53 domain"/>
    <property type="match status" value="1"/>
</dbReference>
<dbReference type="Proteomes" id="UP000002028">
    <property type="component" value="Chromosome"/>
</dbReference>
<keyword evidence="11" id="KW-1185">Reference proteome</keyword>
<organism evidence="10 11">
    <name type="scientific">Spirosoma linguale (strain ATCC 33905 / DSM 74 / LMG 10896 / Claus 1)</name>
    <dbReference type="NCBI Taxonomy" id="504472"/>
    <lineage>
        <taxon>Bacteria</taxon>
        <taxon>Pseudomonadati</taxon>
        <taxon>Bacteroidota</taxon>
        <taxon>Cytophagia</taxon>
        <taxon>Cytophagales</taxon>
        <taxon>Cytophagaceae</taxon>
        <taxon>Spirosoma</taxon>
    </lineage>
</organism>
<evidence type="ECO:0000256" key="5">
    <source>
        <dbReference type="ARBA" id="ARBA00022825"/>
    </source>
</evidence>
<dbReference type="PROSITE" id="PS00137">
    <property type="entry name" value="SUBTILASE_HIS"/>
    <property type="match status" value="1"/>
</dbReference>
<evidence type="ECO:0000256" key="7">
    <source>
        <dbReference type="SAM" id="MobiDB-lite"/>
    </source>
</evidence>
<reference evidence="10 11" key="1">
    <citation type="journal article" date="2010" name="Stand. Genomic Sci.">
        <title>Complete genome sequence of Spirosoma linguale type strain (1).</title>
        <authorList>
            <person name="Lail K."/>
            <person name="Sikorski J."/>
            <person name="Saunders E."/>
            <person name="Lapidus A."/>
            <person name="Glavina Del Rio T."/>
            <person name="Copeland A."/>
            <person name="Tice H."/>
            <person name="Cheng J.-F."/>
            <person name="Lucas S."/>
            <person name="Nolan M."/>
            <person name="Bruce D."/>
            <person name="Goodwin L."/>
            <person name="Pitluck S."/>
            <person name="Ivanova N."/>
            <person name="Mavromatis K."/>
            <person name="Ovchinnikova G."/>
            <person name="Pati A."/>
            <person name="Chen A."/>
            <person name="Palaniappan K."/>
            <person name="Land M."/>
            <person name="Hauser L."/>
            <person name="Chang Y.-J."/>
            <person name="Jeffries C.D."/>
            <person name="Chain P."/>
            <person name="Brettin T."/>
            <person name="Detter J.C."/>
            <person name="Schuetze A."/>
            <person name="Rohde M."/>
            <person name="Tindall B.J."/>
            <person name="Goeker M."/>
            <person name="Bristow J."/>
            <person name="Eisen J.A."/>
            <person name="Markowitz V."/>
            <person name="Hugenholtz P."/>
            <person name="Kyrpides N.C."/>
            <person name="Klenk H.-P."/>
            <person name="Chen F."/>
        </authorList>
    </citation>
    <scope>NUCLEOTIDE SEQUENCE [LARGE SCALE GENOMIC DNA]</scope>
    <source>
        <strain evidence="11">ATCC 33905 / DSM 74 / LMG 10896 / Claus 1</strain>
    </source>
</reference>
<keyword evidence="8" id="KW-0732">Signal</keyword>
<accession>D2QQ23</accession>
<evidence type="ECO:0000256" key="4">
    <source>
        <dbReference type="ARBA" id="ARBA00022801"/>
    </source>
</evidence>
<dbReference type="SUPFAM" id="SSF52743">
    <property type="entry name" value="Subtilisin-like"/>
    <property type="match status" value="1"/>
</dbReference>
<dbReference type="InterPro" id="IPR050131">
    <property type="entry name" value="Peptidase_S8_subtilisin-like"/>
</dbReference>
<dbReference type="EMBL" id="CP001769">
    <property type="protein sequence ID" value="ADB37756.1"/>
    <property type="molecule type" value="Genomic_DNA"/>
</dbReference>
<feature type="domain" description="Peptidase S8/S53" evidence="9">
    <location>
        <begin position="166"/>
        <end position="370"/>
    </location>
</feature>
<protein>
    <submittedName>
        <fullName evidence="10">Peptidase S8 and S53 subtilisin kexin sedolisin</fullName>
    </submittedName>
</protein>
<dbReference type="GO" id="GO:0006508">
    <property type="term" value="P:proteolysis"/>
    <property type="evidence" value="ECO:0007669"/>
    <property type="project" value="UniProtKB-KW"/>
</dbReference>
<evidence type="ECO:0000256" key="2">
    <source>
        <dbReference type="ARBA" id="ARBA00022670"/>
    </source>
</evidence>
<name>D2QQ23_SPILD</name>
<dbReference type="GO" id="GO:0046872">
    <property type="term" value="F:metal ion binding"/>
    <property type="evidence" value="ECO:0007669"/>
    <property type="project" value="UniProtKB-KW"/>
</dbReference>
<dbReference type="PANTHER" id="PTHR43806:SF11">
    <property type="entry name" value="CEREVISIN-RELATED"/>
    <property type="match status" value="1"/>
</dbReference>
<dbReference type="InterPro" id="IPR034202">
    <property type="entry name" value="Subtilisin_Carlsberg-like"/>
</dbReference>
<dbReference type="InterPro" id="IPR023828">
    <property type="entry name" value="Peptidase_S8_Ser-AS"/>
</dbReference>
<keyword evidence="3" id="KW-0479">Metal-binding</keyword>
<feature type="signal peptide" evidence="8">
    <location>
        <begin position="1"/>
        <end position="22"/>
    </location>
</feature>
<dbReference type="InterPro" id="IPR036852">
    <property type="entry name" value="Peptidase_S8/S53_dom_sf"/>
</dbReference>
<dbReference type="InterPro" id="IPR015500">
    <property type="entry name" value="Peptidase_S8_subtilisin-rel"/>
</dbReference>
<dbReference type="eggNOG" id="COG1404">
    <property type="taxonomic scope" value="Bacteria"/>
</dbReference>
<dbReference type="CDD" id="cd07477">
    <property type="entry name" value="Peptidases_S8_Subtilisin_subset"/>
    <property type="match status" value="1"/>
</dbReference>
<dbReference type="RefSeq" id="WP_012926306.1">
    <property type="nucleotide sequence ID" value="NC_013730.1"/>
</dbReference>
<keyword evidence="4 6" id="KW-0378">Hydrolase</keyword>
<feature type="active site" description="Charge relay system" evidence="6">
    <location>
        <position position="201"/>
    </location>
</feature>
<dbReference type="GO" id="GO:0004252">
    <property type="term" value="F:serine-type endopeptidase activity"/>
    <property type="evidence" value="ECO:0007669"/>
    <property type="project" value="UniProtKB-UniRule"/>
</dbReference>
<evidence type="ECO:0000256" key="1">
    <source>
        <dbReference type="ARBA" id="ARBA00011073"/>
    </source>
</evidence>
<gene>
    <name evidence="10" type="ordered locus">Slin_1710</name>
</gene>
<feature type="region of interest" description="Disordered" evidence="7">
    <location>
        <begin position="377"/>
        <end position="396"/>
    </location>
</feature>
<dbReference type="InterPro" id="IPR000209">
    <property type="entry name" value="Peptidase_S8/S53_dom"/>
</dbReference>